<protein>
    <submittedName>
        <fullName evidence="2">Cell surface glycoprotein 1</fullName>
    </submittedName>
</protein>
<evidence type="ECO:0000313" key="2">
    <source>
        <dbReference type="EMBL" id="CUA74831.1"/>
    </source>
</evidence>
<feature type="compositionally biased region" description="Low complexity" evidence="1">
    <location>
        <begin position="313"/>
        <end position="326"/>
    </location>
</feature>
<proteinExistence type="predicted"/>
<feature type="region of interest" description="Disordered" evidence="1">
    <location>
        <begin position="1409"/>
        <end position="1441"/>
    </location>
</feature>
<feature type="compositionally biased region" description="Low complexity" evidence="1">
    <location>
        <begin position="637"/>
        <end position="657"/>
    </location>
</feature>
<feature type="compositionally biased region" description="Basic and acidic residues" evidence="1">
    <location>
        <begin position="1672"/>
        <end position="1689"/>
    </location>
</feature>
<feature type="compositionally biased region" description="Low complexity" evidence="1">
    <location>
        <begin position="1732"/>
        <end position="1752"/>
    </location>
</feature>
<feature type="compositionally biased region" description="Low complexity" evidence="1">
    <location>
        <begin position="1143"/>
        <end position="1162"/>
    </location>
</feature>
<feature type="compositionally biased region" description="Low complexity" evidence="1">
    <location>
        <begin position="868"/>
        <end position="907"/>
    </location>
</feature>
<feature type="compositionally biased region" description="Pro residues" evidence="1">
    <location>
        <begin position="1325"/>
        <end position="1335"/>
    </location>
</feature>
<feature type="region of interest" description="Disordered" evidence="1">
    <location>
        <begin position="618"/>
        <end position="769"/>
    </location>
</feature>
<feature type="compositionally biased region" description="Basic and acidic residues" evidence="1">
    <location>
        <begin position="472"/>
        <end position="483"/>
    </location>
</feature>
<feature type="compositionally biased region" description="Pro residues" evidence="1">
    <location>
        <begin position="554"/>
        <end position="566"/>
    </location>
</feature>
<feature type="compositionally biased region" description="Polar residues" evidence="1">
    <location>
        <begin position="1045"/>
        <end position="1063"/>
    </location>
</feature>
<feature type="compositionally biased region" description="Polar residues" evidence="1">
    <location>
        <begin position="1567"/>
        <end position="1595"/>
    </location>
</feature>
<feature type="region of interest" description="Disordered" evidence="1">
    <location>
        <begin position="868"/>
        <end position="1093"/>
    </location>
</feature>
<reference evidence="2 3" key="1">
    <citation type="submission" date="2015-07" db="EMBL/GenBank/DDBJ databases">
        <authorList>
            <person name="Noorani M."/>
        </authorList>
    </citation>
    <scope>NUCLEOTIDE SEQUENCE [LARGE SCALE GENOMIC DNA]</scope>
    <source>
        <strain evidence="2">BBA 69670</strain>
    </source>
</reference>
<feature type="compositionally biased region" description="Polar residues" evidence="1">
    <location>
        <begin position="621"/>
        <end position="630"/>
    </location>
</feature>
<feature type="compositionally biased region" description="Basic and acidic residues" evidence="1">
    <location>
        <begin position="1787"/>
        <end position="1803"/>
    </location>
</feature>
<sequence>MANVLCPSLVALDPVPCNDPSCAAQHTHTPAFCDPCKAVHAQVHSSIHLASVGHRLRVEGPVAPVRCVVCCPLGQEPLAQFLFVGPEHYAVHARTSAHRAKLSKIKPDASIGMGRPSFDRPYSRASTSMVPPRSMTSPGPGSRPSSSMSFDGGMASAPPGPPPYQLADTDYALCALCHTVLPVPPVDLAFLHEHGKPTNRIVSHGSDATVIDNRPKRRIKDEEDDTSTVLTTTDPQAEIETRKSLVLAHHNAHDTEHARRLRFPRFKEAWERRMKKQATLDGNTEPEEEPEPEQEQEPEQPAPKAVLSPGQIAASPSQLSLSSLSASPSVAVMGLDGEDVYETYGRALKVFDKRSEVGITLPPPPPPPPKRDDDDESIVDWESRLTNTQAAPQFQPQFHPRAPSTRSVSSASTTYTYDSMGRRYARDETGRAFPVDSEGRILMNGASVPLQIPSHLLPSLSPMTHSTGGDSEPDKLSLDDGFREPGPPPPIPGRSSPSMAPKFREPGPPPPLPKAAPRTASPAPLAKPRTSSPLPPKPASPAPKFSPAAKPLPFNHPPPPRPPSAPIPRRSVSVSSAGQSQPYVPSPSPPPRLAFDTYGRVLKLGMLGWERDMSGALQLGPTAQSESSGTEYKPIHSVSTSSAPSSSAPVSETSSQPEVERVEEEEEEEEPEPPRAPTPEPEPESEPERSRAPSPIGTEIGVPRGVATVSAPQRYTLIPGRSEASVTSSPPASTGSHTRSSSSMSMRSNPQPQLPFSGGPSQLGFGGVALSFGTGLERGFALGLEAVPSHLSLGGSISRPTHGRSASASASGGGTRSASAQPAFREPVRSATVSQPVRTTVSQPVRTTIVPAVRGSTVVPAVGRPVVVPPAKSSQASRSTGTSSGTAYTPPSLAQTTGPTTRVTRPVVARKSTGEWTRIEGKEGNGVSGGWKNRTHTPEVLNEEEPENEPTSESEGDKSHSEASQLIREFSGKPSKPVEPIKPVEAPKTGTARVISRTSTLPARTRDPVPMPAPARNPSSTSLRANESIYGTSRQHPSRAFSPSAAWSSLTPASPRSQSTQSDGFGVDEFGSFEAPGPEAEAEEAEVEVQPFDEKQFLADLGFGISIPARAKTPEDDGSDVGGLSEDGSPVRVKGKSPAHSPASVKGKSPASVKKSPVSAKGYSPASSKGKSPLNVKVQRDDGEEASEDENESLPPSPVKRRVSAPVRQPIAGPSAPRQSLPASTSARPSTPPPRAQTPPPVPQVSPPAQVTRRVTIREPDPIPKPINPVVKPIPSTPSTPTPRLSTPIDKPSILGSIPRASPQVRGPLARARAPSPLQREVQAAPPPPPPPAVVPVPAHIAATLAQSPESPAPKPVLKTRRRARPMGSSVSGSVVSGYGRYAGSVVSGYDREGSVISGYDGGSVVSGYDDDRSVVSGADDQSVVSERMDSGPQVGTVRPPVALPPALQLRALELMSPSSDAPSSVVTPLSPGIVQALQARGIAVEQPIPEERSEDLESIAHHLAGMNLQQVLGSPEPISIEIMGRVDTDSGFTSPVAPPGAPSETGSLFSRVMSPKPVPAVARLSTIRSATPASTRTKTPPATPPQASQVTTPPKATHVSPPKSSRVVTPPKASQFARTGLDETPKSQRFSARPESSVAPRAESPSSDAQARGHGPSSVFSRGPESSYSAYEEKPKLEWKLELPHHSSDPPMTFQSLMGGIGSSPERGHFELDAAAMRAGENTNAEPDSEPLTPTSSATPASQTALKGVPAYEEEEYDEVDPEEATGEEDEPEIEEDGRLTSSSEEDARTETADDDGLDHLTESVGEPFGLQAQADAPSHMEQSFDSIHAQHMLGSGPLYDSPRLVSPPPLPEGLDTQFVDHRSAEGQPPMTPNEMEVFQAYGGEVAMPDDVLALQPVMCDACRAPMAVSKWHEHVSRSGHRRNAAHYAQWKFEHLTARYPDVDTRELWAQATRLDPRAALPTEYAFCEVCRVFLIRGDTDHFEGKKHLKCLKAIALRDADELESVRGSVSEEEDEPPYRPPMLASQRGVDWTQPRARSTAGASSALGRRAFPTGN</sequence>
<feature type="region of interest" description="Disordered" evidence="1">
    <location>
        <begin position="274"/>
        <end position="326"/>
    </location>
</feature>
<feature type="compositionally biased region" description="Low complexity" evidence="1">
    <location>
        <begin position="542"/>
        <end position="553"/>
    </location>
</feature>
<feature type="compositionally biased region" description="Acidic residues" evidence="1">
    <location>
        <begin position="1753"/>
        <end position="1777"/>
    </location>
</feature>
<feature type="compositionally biased region" description="Polar residues" evidence="1">
    <location>
        <begin position="572"/>
        <end position="583"/>
    </location>
</feature>
<feature type="compositionally biased region" description="Basic and acidic residues" evidence="1">
    <location>
        <begin position="420"/>
        <end position="430"/>
    </location>
</feature>
<feature type="compositionally biased region" description="Low complexity" evidence="1">
    <location>
        <begin position="389"/>
        <end position="398"/>
    </location>
</feature>
<feature type="compositionally biased region" description="Low complexity" evidence="1">
    <location>
        <begin position="131"/>
        <end position="149"/>
    </location>
</feature>
<feature type="compositionally biased region" description="Polar residues" evidence="1">
    <location>
        <begin position="404"/>
        <end position="417"/>
    </location>
</feature>
<feature type="region of interest" description="Disordered" evidence="1">
    <location>
        <begin position="452"/>
        <end position="595"/>
    </location>
</feature>
<evidence type="ECO:0000256" key="1">
    <source>
        <dbReference type="SAM" id="MobiDB-lite"/>
    </source>
</evidence>
<dbReference type="Proteomes" id="UP000044841">
    <property type="component" value="Unassembled WGS sequence"/>
</dbReference>
<organism evidence="2 3">
    <name type="scientific">Rhizoctonia solani</name>
    <dbReference type="NCBI Taxonomy" id="456999"/>
    <lineage>
        <taxon>Eukaryota</taxon>
        <taxon>Fungi</taxon>
        <taxon>Dikarya</taxon>
        <taxon>Basidiomycota</taxon>
        <taxon>Agaricomycotina</taxon>
        <taxon>Agaricomycetes</taxon>
        <taxon>Cantharellales</taxon>
        <taxon>Ceratobasidiaceae</taxon>
        <taxon>Rhizoctonia</taxon>
    </lineage>
</organism>
<feature type="region of interest" description="Disordered" evidence="1">
    <location>
        <begin position="1531"/>
        <end position="1552"/>
    </location>
</feature>
<feature type="compositionally biased region" description="Acidic residues" evidence="1">
    <location>
        <begin position="661"/>
        <end position="671"/>
    </location>
</feature>
<feature type="region of interest" description="Disordered" evidence="1">
    <location>
        <begin position="2007"/>
        <end position="2057"/>
    </location>
</feature>
<accession>A0A0K6G8M0</accession>
<gene>
    <name evidence="2" type="ORF">RSOLAG22IIIB_05726</name>
</gene>
<feature type="compositionally biased region" description="Acidic residues" evidence="1">
    <location>
        <begin position="941"/>
        <end position="954"/>
    </location>
</feature>
<feature type="compositionally biased region" description="Low complexity" evidence="1">
    <location>
        <begin position="733"/>
        <end position="748"/>
    </location>
</feature>
<feature type="region of interest" description="Disordered" evidence="1">
    <location>
        <begin position="1567"/>
        <end position="1804"/>
    </location>
</feature>
<feature type="compositionally biased region" description="Acidic residues" evidence="1">
    <location>
        <begin position="1182"/>
        <end position="1192"/>
    </location>
</feature>
<feature type="region of interest" description="Disordered" evidence="1">
    <location>
        <begin position="1834"/>
        <end position="1858"/>
    </location>
</feature>
<evidence type="ECO:0000313" key="3">
    <source>
        <dbReference type="Proteomes" id="UP000044841"/>
    </source>
</evidence>
<feature type="compositionally biased region" description="Polar residues" evidence="1">
    <location>
        <begin position="1659"/>
        <end position="1670"/>
    </location>
</feature>
<feature type="compositionally biased region" description="Low complexity" evidence="1">
    <location>
        <begin position="803"/>
        <end position="820"/>
    </location>
</feature>
<feature type="region of interest" description="Disordered" evidence="1">
    <location>
        <begin position="214"/>
        <end position="234"/>
    </location>
</feature>
<feature type="compositionally biased region" description="Polar residues" evidence="1">
    <location>
        <begin position="1017"/>
        <end position="1035"/>
    </location>
</feature>
<dbReference type="EMBL" id="CYGV01001500">
    <property type="protein sequence ID" value="CUA74831.1"/>
    <property type="molecule type" value="Genomic_DNA"/>
</dbReference>
<feature type="region of interest" description="Disordered" evidence="1">
    <location>
        <begin position="1108"/>
        <end position="1373"/>
    </location>
</feature>
<feature type="region of interest" description="Disordered" evidence="1">
    <location>
        <begin position="113"/>
        <end position="162"/>
    </location>
</feature>
<feature type="compositionally biased region" description="Acidic residues" evidence="1">
    <location>
        <begin position="284"/>
        <end position="298"/>
    </location>
</feature>
<feature type="compositionally biased region" description="Pro residues" evidence="1">
    <location>
        <begin position="1230"/>
        <end position="1246"/>
    </location>
</feature>
<feature type="region of interest" description="Disordered" evidence="1">
    <location>
        <begin position="795"/>
        <end position="839"/>
    </location>
</feature>
<feature type="region of interest" description="Disordered" evidence="1">
    <location>
        <begin position="354"/>
        <end position="437"/>
    </location>
</feature>
<name>A0A0K6G8M0_9AGAM</name>
<keyword evidence="3" id="KW-1185">Reference proteome</keyword>